<feature type="domain" description="ABC transmembrane type-2" evidence="6">
    <location>
        <begin position="24"/>
        <end position="255"/>
    </location>
</feature>
<protein>
    <recommendedName>
        <fullName evidence="5">Transport permease protein</fullName>
    </recommendedName>
</protein>
<evidence type="ECO:0000256" key="5">
    <source>
        <dbReference type="RuleBase" id="RU361157"/>
    </source>
</evidence>
<reference evidence="7 8" key="1">
    <citation type="submission" date="2020-08" db="EMBL/GenBank/DDBJ databases">
        <title>Acidobacteriota in marine sediments use diverse sulfur dissimilation pathways.</title>
        <authorList>
            <person name="Wasmund K."/>
        </authorList>
    </citation>
    <scope>NUCLEOTIDE SEQUENCE [LARGE SCALE GENOMIC DNA]</scope>
    <source>
        <strain evidence="7">MAG AM4</strain>
    </source>
</reference>
<dbReference type="GO" id="GO:0005886">
    <property type="term" value="C:plasma membrane"/>
    <property type="evidence" value="ECO:0007669"/>
    <property type="project" value="UniProtKB-SubCell"/>
</dbReference>
<feature type="transmembrane region" description="Helical" evidence="5">
    <location>
        <begin position="145"/>
        <end position="169"/>
    </location>
</feature>
<dbReference type="InterPro" id="IPR013525">
    <property type="entry name" value="ABC2_TM"/>
</dbReference>
<evidence type="ECO:0000256" key="4">
    <source>
        <dbReference type="ARBA" id="ARBA00023136"/>
    </source>
</evidence>
<dbReference type="InterPro" id="IPR047817">
    <property type="entry name" value="ABC2_TM_bact-type"/>
</dbReference>
<gene>
    <name evidence="7" type="ORF">IFK94_04100</name>
</gene>
<feature type="transmembrane region" description="Helical" evidence="5">
    <location>
        <begin position="176"/>
        <end position="194"/>
    </location>
</feature>
<feature type="transmembrane region" description="Helical" evidence="5">
    <location>
        <begin position="62"/>
        <end position="80"/>
    </location>
</feature>
<dbReference type="PANTHER" id="PTHR43229:SF2">
    <property type="entry name" value="NODULATION PROTEIN J"/>
    <property type="match status" value="1"/>
</dbReference>
<keyword evidence="5" id="KW-1003">Cell membrane</keyword>
<feature type="transmembrane region" description="Helical" evidence="5">
    <location>
        <begin position="20"/>
        <end position="42"/>
    </location>
</feature>
<keyword evidence="3 5" id="KW-1133">Transmembrane helix</keyword>
<dbReference type="GO" id="GO:0140359">
    <property type="term" value="F:ABC-type transporter activity"/>
    <property type="evidence" value="ECO:0007669"/>
    <property type="project" value="InterPro"/>
</dbReference>
<evidence type="ECO:0000259" key="6">
    <source>
        <dbReference type="PROSITE" id="PS51012"/>
    </source>
</evidence>
<dbReference type="PANTHER" id="PTHR43229">
    <property type="entry name" value="NODULATION PROTEIN J"/>
    <property type="match status" value="1"/>
</dbReference>
<evidence type="ECO:0000256" key="2">
    <source>
        <dbReference type="ARBA" id="ARBA00022692"/>
    </source>
</evidence>
<sequence length="268" mass="29672">MIRVAAKLWAFIVRDFQQQVSYRLAFLLQIGGMFLSLGAFFFLTRMIDPNAKGLDGMNPFEWMLLGLAFQYYFSTALYAFSAKVRSEQMMGTLEAMLVSPTSTGLVIFSSAAWDFTYAGFRVLLYLGGAWLIFGISFHLENFPVLLLGIVLTLLSSVGLGMLSASFILYFKRGDPINFFLSGMTTFFGTVFFPAEQLPAFLQGVSDYLPITWSLRVVRGALLQGKGFAELQSDLAALAVLTAVLLPAGLFLSRIAIRKAKQEGSLVQY</sequence>
<comment type="subcellular location">
    <subcellularLocation>
        <location evidence="5">Cell membrane</location>
        <topology evidence="5">Multi-pass membrane protein</topology>
    </subcellularLocation>
    <subcellularLocation>
        <location evidence="1">Membrane</location>
        <topology evidence="1">Multi-pass membrane protein</topology>
    </subcellularLocation>
</comment>
<name>A0A8J7CKK2_9BACT</name>
<dbReference type="InterPro" id="IPR051784">
    <property type="entry name" value="Nod_factor_ABC_transporter"/>
</dbReference>
<accession>A0A8J7CKK2</accession>
<organism evidence="7 8">
    <name type="scientific">Candidatus Polarisedimenticola svalbardensis</name>
    <dbReference type="NCBI Taxonomy" id="2886004"/>
    <lineage>
        <taxon>Bacteria</taxon>
        <taxon>Pseudomonadati</taxon>
        <taxon>Acidobacteriota</taxon>
        <taxon>Candidatus Polarisedimenticolia</taxon>
        <taxon>Candidatus Polarisedimenticolales</taxon>
        <taxon>Candidatus Polarisedimenticolaceae</taxon>
        <taxon>Candidatus Polarisedimenticola</taxon>
    </lineage>
</organism>
<keyword evidence="5" id="KW-0813">Transport</keyword>
<evidence type="ECO:0000313" key="8">
    <source>
        <dbReference type="Proteomes" id="UP000648239"/>
    </source>
</evidence>
<comment type="caution">
    <text evidence="7">The sequence shown here is derived from an EMBL/GenBank/DDBJ whole genome shotgun (WGS) entry which is preliminary data.</text>
</comment>
<keyword evidence="2 5" id="KW-0812">Transmembrane</keyword>
<dbReference type="AlphaFoldDB" id="A0A8J7CKK2"/>
<evidence type="ECO:0000313" key="7">
    <source>
        <dbReference type="EMBL" id="MBD3867288.1"/>
    </source>
</evidence>
<dbReference type="Pfam" id="PF01061">
    <property type="entry name" value="ABC2_membrane"/>
    <property type="match status" value="1"/>
</dbReference>
<dbReference type="EMBL" id="JACXWD010000008">
    <property type="protein sequence ID" value="MBD3867288.1"/>
    <property type="molecule type" value="Genomic_DNA"/>
</dbReference>
<feature type="transmembrane region" description="Helical" evidence="5">
    <location>
        <begin position="234"/>
        <end position="256"/>
    </location>
</feature>
<feature type="transmembrane region" description="Helical" evidence="5">
    <location>
        <begin position="122"/>
        <end position="139"/>
    </location>
</feature>
<comment type="similarity">
    <text evidence="5">Belongs to the ABC-2 integral membrane protein family.</text>
</comment>
<dbReference type="PROSITE" id="PS51012">
    <property type="entry name" value="ABC_TM2"/>
    <property type="match status" value="1"/>
</dbReference>
<proteinExistence type="inferred from homology"/>
<evidence type="ECO:0000256" key="1">
    <source>
        <dbReference type="ARBA" id="ARBA00004141"/>
    </source>
</evidence>
<keyword evidence="4 5" id="KW-0472">Membrane</keyword>
<evidence type="ECO:0000256" key="3">
    <source>
        <dbReference type="ARBA" id="ARBA00022989"/>
    </source>
</evidence>
<dbReference type="Proteomes" id="UP000648239">
    <property type="component" value="Unassembled WGS sequence"/>
</dbReference>